<sequence length="145" mass="16159">SPVIPSPTKLPRFLDHCEKSLGIVGARRYEFVMKQEGYGPEILHLVEDRELVGLGMKKGDILRIKAGSQPWWNGPNAKRKRGDSDAMPTADPLATPPAKKVAFERRFPEGGLERFYGPHIAARDGEKNIFYCCPLRSKFVAVPLG</sequence>
<dbReference type="Proteomes" id="UP001221757">
    <property type="component" value="Unassembled WGS sequence"/>
</dbReference>
<accession>A0AAD7CXM7</accession>
<protein>
    <submittedName>
        <fullName evidence="2">Uncharacterized protein</fullName>
    </submittedName>
</protein>
<comment type="caution">
    <text evidence="2">The sequence shown here is derived from an EMBL/GenBank/DDBJ whole genome shotgun (WGS) entry which is preliminary data.</text>
</comment>
<feature type="non-terminal residue" evidence="2">
    <location>
        <position position="145"/>
    </location>
</feature>
<evidence type="ECO:0000313" key="3">
    <source>
        <dbReference type="Proteomes" id="UP001221757"/>
    </source>
</evidence>
<proteinExistence type="predicted"/>
<feature type="non-terminal residue" evidence="2">
    <location>
        <position position="1"/>
    </location>
</feature>
<dbReference type="EMBL" id="JARKIE010000233">
    <property type="protein sequence ID" value="KAJ7663497.1"/>
    <property type="molecule type" value="Genomic_DNA"/>
</dbReference>
<evidence type="ECO:0000313" key="2">
    <source>
        <dbReference type="EMBL" id="KAJ7663497.1"/>
    </source>
</evidence>
<evidence type="ECO:0000256" key="1">
    <source>
        <dbReference type="SAM" id="MobiDB-lite"/>
    </source>
</evidence>
<reference evidence="2" key="1">
    <citation type="submission" date="2023-03" db="EMBL/GenBank/DDBJ databases">
        <title>Massive genome expansion in bonnet fungi (Mycena s.s.) driven by repeated elements and novel gene families across ecological guilds.</title>
        <authorList>
            <consortium name="Lawrence Berkeley National Laboratory"/>
            <person name="Harder C.B."/>
            <person name="Miyauchi S."/>
            <person name="Viragh M."/>
            <person name="Kuo A."/>
            <person name="Thoen E."/>
            <person name="Andreopoulos B."/>
            <person name="Lu D."/>
            <person name="Skrede I."/>
            <person name="Drula E."/>
            <person name="Henrissat B."/>
            <person name="Morin E."/>
            <person name="Kohler A."/>
            <person name="Barry K."/>
            <person name="LaButti K."/>
            <person name="Morin E."/>
            <person name="Salamov A."/>
            <person name="Lipzen A."/>
            <person name="Mereny Z."/>
            <person name="Hegedus B."/>
            <person name="Baldrian P."/>
            <person name="Stursova M."/>
            <person name="Weitz H."/>
            <person name="Taylor A."/>
            <person name="Grigoriev I.V."/>
            <person name="Nagy L.G."/>
            <person name="Martin F."/>
            <person name="Kauserud H."/>
        </authorList>
    </citation>
    <scope>NUCLEOTIDE SEQUENCE</scope>
    <source>
        <strain evidence="2">CBHHK067</strain>
    </source>
</reference>
<keyword evidence="3" id="KW-1185">Reference proteome</keyword>
<feature type="region of interest" description="Disordered" evidence="1">
    <location>
        <begin position="72"/>
        <end position="95"/>
    </location>
</feature>
<dbReference type="AlphaFoldDB" id="A0AAD7CXM7"/>
<gene>
    <name evidence="2" type="ORF">B0H17DRAFT_867987</name>
</gene>
<name>A0AAD7CXM7_MYCRO</name>
<organism evidence="2 3">
    <name type="scientific">Mycena rosella</name>
    <name type="common">Pink bonnet</name>
    <name type="synonym">Agaricus rosellus</name>
    <dbReference type="NCBI Taxonomy" id="1033263"/>
    <lineage>
        <taxon>Eukaryota</taxon>
        <taxon>Fungi</taxon>
        <taxon>Dikarya</taxon>
        <taxon>Basidiomycota</taxon>
        <taxon>Agaricomycotina</taxon>
        <taxon>Agaricomycetes</taxon>
        <taxon>Agaricomycetidae</taxon>
        <taxon>Agaricales</taxon>
        <taxon>Marasmiineae</taxon>
        <taxon>Mycenaceae</taxon>
        <taxon>Mycena</taxon>
    </lineage>
</organism>